<evidence type="ECO:0000256" key="4">
    <source>
        <dbReference type="ARBA" id="ARBA00022643"/>
    </source>
</evidence>
<evidence type="ECO:0000256" key="2">
    <source>
        <dbReference type="ARBA" id="ARBA00007118"/>
    </source>
</evidence>
<feature type="domain" description="Nitroreductase" evidence="6">
    <location>
        <begin position="67"/>
        <end position="146"/>
    </location>
</feature>
<reference evidence="7" key="1">
    <citation type="submission" date="2021-02" db="EMBL/GenBank/DDBJ databases">
        <title>Infant gut strain persistence is associated with maternal origin, phylogeny, and functional potential including surface adhesion and iron acquisition.</title>
        <authorList>
            <person name="Lou Y.C."/>
        </authorList>
    </citation>
    <scope>NUCLEOTIDE SEQUENCE</scope>
    <source>
        <strain evidence="7">L3_106_000M1_dasL3_106_000M1_concoct_15</strain>
    </source>
</reference>
<proteinExistence type="inferred from homology"/>
<evidence type="ECO:0000256" key="3">
    <source>
        <dbReference type="ARBA" id="ARBA00022630"/>
    </source>
</evidence>
<evidence type="ECO:0000313" key="7">
    <source>
        <dbReference type="EMBL" id="MBS5519032.1"/>
    </source>
</evidence>
<dbReference type="PANTHER" id="PTHR43673:SF2">
    <property type="entry name" value="NITROREDUCTASE"/>
    <property type="match status" value="1"/>
</dbReference>
<dbReference type="SUPFAM" id="SSF55469">
    <property type="entry name" value="FMN-dependent nitroreductase-like"/>
    <property type="match status" value="1"/>
</dbReference>
<dbReference type="Gene3D" id="3.40.109.10">
    <property type="entry name" value="NADH Oxidase"/>
    <property type="match status" value="1"/>
</dbReference>
<evidence type="ECO:0000256" key="5">
    <source>
        <dbReference type="ARBA" id="ARBA00023002"/>
    </source>
</evidence>
<gene>
    <name evidence="7" type="ORF">KHX13_01615</name>
</gene>
<dbReference type="AlphaFoldDB" id="A0A943EJF7"/>
<comment type="cofactor">
    <cofactor evidence="1">
        <name>FMN</name>
        <dbReference type="ChEBI" id="CHEBI:58210"/>
    </cofactor>
</comment>
<evidence type="ECO:0000256" key="1">
    <source>
        <dbReference type="ARBA" id="ARBA00001917"/>
    </source>
</evidence>
<name>A0A943EJF7_9FIRM</name>
<evidence type="ECO:0000259" key="6">
    <source>
        <dbReference type="Pfam" id="PF00881"/>
    </source>
</evidence>
<keyword evidence="5" id="KW-0560">Oxidoreductase</keyword>
<comment type="caution">
    <text evidence="7">The sequence shown here is derived from an EMBL/GenBank/DDBJ whole genome shotgun (WGS) entry which is preliminary data.</text>
</comment>
<dbReference type="EMBL" id="JAGZCZ010000002">
    <property type="protein sequence ID" value="MBS5519032.1"/>
    <property type="molecule type" value="Genomic_DNA"/>
</dbReference>
<accession>A0A943EJF7</accession>
<keyword evidence="3" id="KW-0285">Flavoprotein</keyword>
<feature type="domain" description="Nitroreductase" evidence="6">
    <location>
        <begin position="7"/>
        <end position="56"/>
    </location>
</feature>
<dbReference type="InterPro" id="IPR029479">
    <property type="entry name" value="Nitroreductase"/>
</dbReference>
<keyword evidence="4" id="KW-0288">FMN</keyword>
<sequence>MEFLNLIKERYSCKKFDSRPIDDSVLTSILEAGRLAPTAKNAQAQRVYVLFSSKALAALDSVTPCRYGAPVVLAVAYDRNSVFHYPGGARDSGAEDATIVGVHMMLAAKNAGIDSCWVNFFDPEKLKKALALPENEDLVLLLDLGYKGEGGGPLLNHTSRKPLVETIRYL</sequence>
<protein>
    <submittedName>
        <fullName evidence="7">Nitroreductase family protein</fullName>
    </submittedName>
</protein>
<dbReference type="InterPro" id="IPR000415">
    <property type="entry name" value="Nitroreductase-like"/>
</dbReference>
<organism evidence="7 8">
    <name type="scientific">Acidaminococcus intestini</name>
    <dbReference type="NCBI Taxonomy" id="187327"/>
    <lineage>
        <taxon>Bacteria</taxon>
        <taxon>Bacillati</taxon>
        <taxon>Bacillota</taxon>
        <taxon>Negativicutes</taxon>
        <taxon>Acidaminococcales</taxon>
        <taxon>Acidaminococcaceae</taxon>
        <taxon>Acidaminococcus</taxon>
    </lineage>
</organism>
<dbReference type="Proteomes" id="UP000754226">
    <property type="component" value="Unassembled WGS sequence"/>
</dbReference>
<dbReference type="PANTHER" id="PTHR43673">
    <property type="entry name" value="NAD(P)H NITROREDUCTASE YDGI-RELATED"/>
    <property type="match status" value="1"/>
</dbReference>
<dbReference type="Pfam" id="PF00881">
    <property type="entry name" value="Nitroreductase"/>
    <property type="match status" value="2"/>
</dbReference>
<comment type="similarity">
    <text evidence="2">Belongs to the nitroreductase family.</text>
</comment>
<dbReference type="CDD" id="cd20609">
    <property type="entry name" value="nitroreductase"/>
    <property type="match status" value="1"/>
</dbReference>
<dbReference type="GO" id="GO:0016491">
    <property type="term" value="F:oxidoreductase activity"/>
    <property type="evidence" value="ECO:0007669"/>
    <property type="project" value="UniProtKB-KW"/>
</dbReference>
<evidence type="ECO:0000313" key="8">
    <source>
        <dbReference type="Proteomes" id="UP000754226"/>
    </source>
</evidence>